<organism evidence="1 2">
    <name type="scientific">Tieghemiomyces parasiticus</name>
    <dbReference type="NCBI Taxonomy" id="78921"/>
    <lineage>
        <taxon>Eukaryota</taxon>
        <taxon>Fungi</taxon>
        <taxon>Fungi incertae sedis</taxon>
        <taxon>Zoopagomycota</taxon>
        <taxon>Kickxellomycotina</taxon>
        <taxon>Dimargaritomycetes</taxon>
        <taxon>Dimargaritales</taxon>
        <taxon>Dimargaritaceae</taxon>
        <taxon>Tieghemiomyces</taxon>
    </lineage>
</organism>
<evidence type="ECO:0000313" key="1">
    <source>
        <dbReference type="EMBL" id="KAJ1908167.1"/>
    </source>
</evidence>
<dbReference type="AlphaFoldDB" id="A0A9W7ZGK3"/>
<gene>
    <name evidence="1" type="ORF">IWQ60_011731</name>
</gene>
<comment type="caution">
    <text evidence="1">The sequence shown here is derived from an EMBL/GenBank/DDBJ whole genome shotgun (WGS) entry which is preliminary data.</text>
</comment>
<dbReference type="OrthoDB" id="9895617at2759"/>
<dbReference type="Proteomes" id="UP001150569">
    <property type="component" value="Unassembled WGS sequence"/>
</dbReference>
<proteinExistence type="predicted"/>
<accession>A0A9W7ZGK3</accession>
<feature type="non-terminal residue" evidence="1">
    <location>
        <position position="155"/>
    </location>
</feature>
<sequence length="155" mass="16771">MSYYGGYGNGGMYASQVGSHYGMNRGLGYPGYNSEYYNNGLMFPSANYHNRGWGAHDYAQRWLGNGYGDQYGSQFFQGAYRSPSLMGGSHMALAPQAYQGYYNQLYGAGSMDRGLGSMIHGGGLHGGQMGHHNRMGHFSVEALAAAAGFQIAKML</sequence>
<evidence type="ECO:0000313" key="2">
    <source>
        <dbReference type="Proteomes" id="UP001150569"/>
    </source>
</evidence>
<name>A0A9W7ZGK3_9FUNG</name>
<reference evidence="1" key="1">
    <citation type="submission" date="2022-07" db="EMBL/GenBank/DDBJ databases">
        <title>Phylogenomic reconstructions and comparative analyses of Kickxellomycotina fungi.</title>
        <authorList>
            <person name="Reynolds N.K."/>
            <person name="Stajich J.E."/>
            <person name="Barry K."/>
            <person name="Grigoriev I.V."/>
            <person name="Crous P."/>
            <person name="Smith M.E."/>
        </authorList>
    </citation>
    <scope>NUCLEOTIDE SEQUENCE</scope>
    <source>
        <strain evidence="1">RSA 861</strain>
    </source>
</reference>
<keyword evidence="2" id="KW-1185">Reference proteome</keyword>
<protein>
    <submittedName>
        <fullName evidence="1">Uncharacterized protein</fullName>
    </submittedName>
</protein>
<dbReference type="EMBL" id="JANBPT010001407">
    <property type="protein sequence ID" value="KAJ1908167.1"/>
    <property type="molecule type" value="Genomic_DNA"/>
</dbReference>